<comment type="caution">
    <text evidence="1">The sequence shown here is derived from an EMBL/GenBank/DDBJ whole genome shotgun (WGS) entry which is preliminary data.</text>
</comment>
<reference evidence="1" key="1">
    <citation type="submission" date="2009-11" db="EMBL/GenBank/DDBJ databases">
        <authorList>
            <person name="Weinstock G."/>
            <person name="Sodergren E."/>
            <person name="Clifton S."/>
            <person name="Fulton L."/>
            <person name="Fulton B."/>
            <person name="Courtney L."/>
            <person name="Fronick C."/>
            <person name="Harrison M."/>
            <person name="Strong C."/>
            <person name="Farmer C."/>
            <person name="Delahaunty K."/>
            <person name="Markovic C."/>
            <person name="Hall O."/>
            <person name="Minx P."/>
            <person name="Tomlinson C."/>
            <person name="Mitreva M."/>
            <person name="Nelson J."/>
            <person name="Hou S."/>
            <person name="Wollam A."/>
            <person name="Pepin K.H."/>
            <person name="Johnson M."/>
            <person name="Bhonagiri V."/>
            <person name="Nash W.E."/>
            <person name="Warren W."/>
            <person name="Chinwalla A."/>
            <person name="Mardis E.R."/>
            <person name="Wilson R.K."/>
        </authorList>
    </citation>
    <scope>NUCLEOTIDE SEQUENCE [LARGE SCALE GENOMIC DNA]</scope>
    <source>
        <strain evidence="1">DSM 18205</strain>
    </source>
</reference>
<dbReference type="AlphaFoldDB" id="D1PDT1"/>
<gene>
    <name evidence="1" type="ORF">PREVCOP_05373</name>
</gene>
<sequence>MYKMGGSCRDAKGLFCILPYAILTIKTLKNPAFYTLLYI</sequence>
<dbReference type="HOGENOM" id="CLU_3314564_0_0_10"/>
<evidence type="ECO:0000313" key="2">
    <source>
        <dbReference type="Proteomes" id="UP000004477"/>
    </source>
</evidence>
<organism evidence="1 2">
    <name type="scientific">Segatella copri DSM 18205</name>
    <dbReference type="NCBI Taxonomy" id="537011"/>
    <lineage>
        <taxon>Bacteria</taxon>
        <taxon>Pseudomonadati</taxon>
        <taxon>Bacteroidota</taxon>
        <taxon>Bacteroidia</taxon>
        <taxon>Bacteroidales</taxon>
        <taxon>Prevotellaceae</taxon>
        <taxon>Segatella</taxon>
    </lineage>
</organism>
<accession>D1PDT1</accession>
<protein>
    <submittedName>
        <fullName evidence="1">Uncharacterized protein</fullName>
    </submittedName>
</protein>
<dbReference type="Proteomes" id="UP000004477">
    <property type="component" value="Unassembled WGS sequence"/>
</dbReference>
<name>D1PDT1_9BACT</name>
<evidence type="ECO:0000313" key="1">
    <source>
        <dbReference type="EMBL" id="EFB35237.1"/>
    </source>
</evidence>
<dbReference type="PaxDb" id="537011-PREVCOP_05373"/>
<keyword evidence="2" id="KW-1185">Reference proteome</keyword>
<proteinExistence type="predicted"/>
<dbReference type="EMBL" id="ACBX02000016">
    <property type="protein sequence ID" value="EFB35237.1"/>
    <property type="molecule type" value="Genomic_DNA"/>
</dbReference>